<evidence type="ECO:0000256" key="1">
    <source>
        <dbReference type="ARBA" id="ARBA00006845"/>
    </source>
</evidence>
<protein>
    <recommendedName>
        <fullName evidence="2">Barstar (barnase inhibitor) domain-containing protein</fullName>
    </recommendedName>
</protein>
<dbReference type="InterPro" id="IPR000468">
    <property type="entry name" value="Barstar"/>
</dbReference>
<accession>A0ABP6MW55</accession>
<evidence type="ECO:0000259" key="2">
    <source>
        <dbReference type="Pfam" id="PF01337"/>
    </source>
</evidence>
<gene>
    <name evidence="3" type="ORF">GCM10010466_18330</name>
</gene>
<dbReference type="Proteomes" id="UP001500320">
    <property type="component" value="Unassembled WGS sequence"/>
</dbReference>
<keyword evidence="4" id="KW-1185">Reference proteome</keyword>
<evidence type="ECO:0000313" key="3">
    <source>
        <dbReference type="EMBL" id="GAA3127869.1"/>
    </source>
</evidence>
<dbReference type="RefSeq" id="WP_344857786.1">
    <property type="nucleotide sequence ID" value="NZ_BAAAUT010000011.1"/>
</dbReference>
<dbReference type="Pfam" id="PF01337">
    <property type="entry name" value="Barstar"/>
    <property type="match status" value="1"/>
</dbReference>
<sequence length="119" mass="12744">MSRGTFEEGPEAAFQERIAAATPHRLDGSGVTTSAEAMAAIAEALSFPDTFGNNLDALYDHLTDLSWLAPGEHALVWSKTSALRDCDRPAYDAIRTVLSEAVADGTPEKAFLSVFLLTD</sequence>
<dbReference type="Gene3D" id="3.30.370.10">
    <property type="entry name" value="Barstar-like"/>
    <property type="match status" value="1"/>
</dbReference>
<dbReference type="SUPFAM" id="SSF52038">
    <property type="entry name" value="Barstar-related"/>
    <property type="match status" value="1"/>
</dbReference>
<comment type="similarity">
    <text evidence="1">Belongs to the barstar family.</text>
</comment>
<dbReference type="InterPro" id="IPR035905">
    <property type="entry name" value="Barstar-like_sf"/>
</dbReference>
<name>A0ABP6MW55_9ACTN</name>
<proteinExistence type="inferred from homology"/>
<reference evidence="4" key="1">
    <citation type="journal article" date="2019" name="Int. J. Syst. Evol. Microbiol.">
        <title>The Global Catalogue of Microorganisms (GCM) 10K type strain sequencing project: providing services to taxonomists for standard genome sequencing and annotation.</title>
        <authorList>
            <consortium name="The Broad Institute Genomics Platform"/>
            <consortium name="The Broad Institute Genome Sequencing Center for Infectious Disease"/>
            <person name="Wu L."/>
            <person name="Ma J."/>
        </authorList>
    </citation>
    <scope>NUCLEOTIDE SEQUENCE [LARGE SCALE GENOMIC DNA]</scope>
    <source>
        <strain evidence="4">JCM 9373</strain>
    </source>
</reference>
<evidence type="ECO:0000313" key="4">
    <source>
        <dbReference type="Proteomes" id="UP001500320"/>
    </source>
</evidence>
<comment type="caution">
    <text evidence="3">The sequence shown here is derived from an EMBL/GenBank/DDBJ whole genome shotgun (WGS) entry which is preliminary data.</text>
</comment>
<feature type="domain" description="Barstar (barnase inhibitor)" evidence="2">
    <location>
        <begin position="24"/>
        <end position="108"/>
    </location>
</feature>
<organism evidence="3 4">
    <name type="scientific">Planomonospora alba</name>
    <dbReference type="NCBI Taxonomy" id="161354"/>
    <lineage>
        <taxon>Bacteria</taxon>
        <taxon>Bacillati</taxon>
        <taxon>Actinomycetota</taxon>
        <taxon>Actinomycetes</taxon>
        <taxon>Streptosporangiales</taxon>
        <taxon>Streptosporangiaceae</taxon>
        <taxon>Planomonospora</taxon>
    </lineage>
</organism>
<dbReference type="EMBL" id="BAAAUT010000011">
    <property type="protein sequence ID" value="GAA3127869.1"/>
    <property type="molecule type" value="Genomic_DNA"/>
</dbReference>